<accession>B5I5R8</accession>
<evidence type="ECO:0000313" key="2">
    <source>
        <dbReference type="EMBL" id="EDY60423.1"/>
    </source>
</evidence>
<sequence length="79" mass="8621">MPDCREVSAMGEIFAGMPWWVKWIAVPVIALVVFGGLIATVVGFVIGLLFKLLVFVALVGGLVYVVRKFMSSSSSRSDW</sequence>
<evidence type="ECO:0000313" key="3">
    <source>
        <dbReference type="Proteomes" id="UP000002785"/>
    </source>
</evidence>
<dbReference type="InterPro" id="IPR020246">
    <property type="entry name" value="Uncharacterised_SCO3924"/>
</dbReference>
<feature type="transmembrane region" description="Helical" evidence="1">
    <location>
        <begin position="20"/>
        <end position="42"/>
    </location>
</feature>
<keyword evidence="1" id="KW-1133">Transmembrane helix</keyword>
<proteinExistence type="predicted"/>
<organism evidence="2 3">
    <name type="scientific">Streptomyces sviceus (strain ATCC 29083 / DSM 924 / JCM 4929 / NBRC 13980 / NCIMB 11184 / NRRL 5439 / UC 5370)</name>
    <dbReference type="NCBI Taxonomy" id="463191"/>
    <lineage>
        <taxon>Bacteria</taxon>
        <taxon>Bacillati</taxon>
        <taxon>Actinomycetota</taxon>
        <taxon>Actinomycetes</taxon>
        <taxon>Kitasatosporales</taxon>
        <taxon>Streptomycetaceae</taxon>
        <taxon>Streptomyces</taxon>
    </lineage>
</organism>
<dbReference type="HOGENOM" id="CLU_204029_0_0_11"/>
<gene>
    <name evidence="2" type="ORF">SSEG_07053</name>
</gene>
<protein>
    <submittedName>
        <fullName evidence="2">Membrane spanning protein</fullName>
    </submittedName>
</protein>
<evidence type="ECO:0000256" key="1">
    <source>
        <dbReference type="SAM" id="Phobius"/>
    </source>
</evidence>
<keyword evidence="1" id="KW-0472">Membrane</keyword>
<reference evidence="2" key="1">
    <citation type="submission" date="2009-10" db="EMBL/GenBank/DDBJ databases">
        <title>The genome sequence of Streptomyces sviceus strain ATCC 29083.</title>
        <authorList>
            <consortium name="The Broad Institute Genome Sequencing Platform"/>
            <consortium name="Broad Institute Microbial Sequencing Center"/>
            <person name="Fischbach M."/>
            <person name="Godfrey P."/>
            <person name="Ward D."/>
            <person name="Young S."/>
            <person name="Zeng Q."/>
            <person name="Koehrsen M."/>
            <person name="Alvarado L."/>
            <person name="Berlin A.M."/>
            <person name="Bochicchio J."/>
            <person name="Borenstein D."/>
            <person name="Chapman S.B."/>
            <person name="Chen Z."/>
            <person name="Engels R."/>
            <person name="Freedman E."/>
            <person name="Gellesch M."/>
            <person name="Goldberg J."/>
            <person name="Griggs A."/>
            <person name="Gujja S."/>
            <person name="Heilman E.R."/>
            <person name="Heiman D.I."/>
            <person name="Hepburn T.A."/>
            <person name="Howarth C."/>
            <person name="Jen D."/>
            <person name="Larson L."/>
            <person name="Lewis B."/>
            <person name="Mehta T."/>
            <person name="Park D."/>
            <person name="Pearson M."/>
            <person name="Richards J."/>
            <person name="Roberts A."/>
            <person name="Saif S."/>
            <person name="Shea T.D."/>
            <person name="Shenoy N."/>
            <person name="Sisk P."/>
            <person name="Stolte C."/>
            <person name="Sykes S.N."/>
            <person name="Thomson T."/>
            <person name="Walk T."/>
            <person name="White J."/>
            <person name="Yandava C."/>
            <person name="Straight P."/>
            <person name="Clardy J."/>
            <person name="Hung D."/>
            <person name="Kolter R."/>
            <person name="Mekalanos J."/>
            <person name="Walker S."/>
            <person name="Walsh C.T."/>
            <person name="Wieland-Brown L.C."/>
            <person name="Haas B."/>
            <person name="Nusbaum C."/>
            <person name="Birren B."/>
        </authorList>
    </citation>
    <scope>NUCLEOTIDE SEQUENCE [LARGE SCALE GENOMIC DNA]</scope>
    <source>
        <strain evidence="2">ATCC 29083</strain>
    </source>
</reference>
<name>B5I5R8_STRX2</name>
<keyword evidence="3" id="KW-1185">Reference proteome</keyword>
<dbReference type="Pfam" id="PF17260">
    <property type="entry name" value="DUF5326"/>
    <property type="match status" value="1"/>
</dbReference>
<dbReference type="EMBL" id="CM000951">
    <property type="protein sequence ID" value="EDY60423.1"/>
    <property type="molecule type" value="Genomic_DNA"/>
</dbReference>
<dbReference type="AlphaFoldDB" id="B5I5R8"/>
<dbReference type="Proteomes" id="UP000002785">
    <property type="component" value="Chromosome"/>
</dbReference>
<feature type="transmembrane region" description="Helical" evidence="1">
    <location>
        <begin position="48"/>
        <end position="66"/>
    </location>
</feature>
<dbReference type="eggNOG" id="ENOG502ZVRX">
    <property type="taxonomic scope" value="Bacteria"/>
</dbReference>
<keyword evidence="1" id="KW-0812">Transmembrane</keyword>